<accession>A0ABQ4D206</accession>
<protein>
    <submittedName>
        <fullName evidence="1">Uncharacterized protein</fullName>
    </submittedName>
</protein>
<organism evidence="1 2">
    <name type="scientific">Asanoa siamensis</name>
    <dbReference type="NCBI Taxonomy" id="926357"/>
    <lineage>
        <taxon>Bacteria</taxon>
        <taxon>Bacillati</taxon>
        <taxon>Actinomycetota</taxon>
        <taxon>Actinomycetes</taxon>
        <taxon>Micromonosporales</taxon>
        <taxon>Micromonosporaceae</taxon>
        <taxon>Asanoa</taxon>
    </lineage>
</organism>
<gene>
    <name evidence="1" type="ORF">Asi02nite_70770</name>
</gene>
<dbReference type="Proteomes" id="UP000604117">
    <property type="component" value="Unassembled WGS sequence"/>
</dbReference>
<dbReference type="EMBL" id="BONE01000094">
    <property type="protein sequence ID" value="GIF77559.1"/>
    <property type="molecule type" value="Genomic_DNA"/>
</dbReference>
<proteinExistence type="predicted"/>
<name>A0ABQ4D206_9ACTN</name>
<reference evidence="1 2" key="1">
    <citation type="submission" date="2021-01" db="EMBL/GenBank/DDBJ databases">
        <title>Whole genome shotgun sequence of Asanoa siamensis NBRC 107932.</title>
        <authorList>
            <person name="Komaki H."/>
            <person name="Tamura T."/>
        </authorList>
    </citation>
    <scope>NUCLEOTIDE SEQUENCE [LARGE SCALE GENOMIC DNA]</scope>
    <source>
        <strain evidence="1 2">NBRC 107932</strain>
    </source>
</reference>
<sequence length="315" mass="31896">MEIISFGGPEPRPTGRRRPVVGLLVVAGLVLAVAGEPRTAVVASPRPAGSTAPGCVPVGWAQSPSITLIAGLALGDEPGQGLDRCDRAAVDGPWSVIVRAPGGSLGRHGAVVTFPVEAPRTGRPVGVGRERGSAAGRAITWPLAKHHARVRGDLAEADLIALATRTRIVDGRPVVDPPAGLTVVASVPLRPPTVHELRYGAADLGEQGELGGGLVYTGVSAGGGFEDQLYATVETQDGPPLAGRPTVVSPVSGGNATLAWEAAPGVVAYVGYSGAQLDPGAITPLHRLATAARVLSGSDWQATTPTTADQLNEPG</sequence>
<evidence type="ECO:0000313" key="2">
    <source>
        <dbReference type="Proteomes" id="UP000604117"/>
    </source>
</evidence>
<comment type="caution">
    <text evidence="1">The sequence shown here is derived from an EMBL/GenBank/DDBJ whole genome shotgun (WGS) entry which is preliminary data.</text>
</comment>
<evidence type="ECO:0000313" key="1">
    <source>
        <dbReference type="EMBL" id="GIF77559.1"/>
    </source>
</evidence>
<keyword evidence="2" id="KW-1185">Reference proteome</keyword>
<dbReference type="RefSeq" id="WP_203718416.1">
    <property type="nucleotide sequence ID" value="NZ_BONE01000094.1"/>
</dbReference>